<sequence>VVTDFRSLIHSNIFAINLSDVGGGSMSVQPARTITLVVIGFAILASTAPVALVAQAENRSQWVLLRTPEGHPDIQGNWTNATITPVQRSNGVGPVLTPEQVAAIEGGRQEFLEEGYADSDPDREAPPAGGVFSGNLLFDAASGGTGGYNQFWVDAGDRVAIFNGEHRSSLVTSPEDGRIPALTPAAQRRIGDTFVRNRQFGEFDNPENRPLPERCLMSFGSNGGPPMLPNYFYNNNYTIVQTSSHIMIMTEMVHDVRIIPLSQTRQVLPEHIRPWMGNSWGRWEGDTLVVETTNLPIEQVTAYSWLVPTGSENFKVIERFTRAGEFTLNYEFTVIDPDSYESEWGGEVPFRRLDGLVYEYACHEGNYSLENVLRGARAEEREAERIRN</sequence>
<protein>
    <submittedName>
        <fullName evidence="2">Uncharacterized protein</fullName>
    </submittedName>
</protein>
<gene>
    <name evidence="2" type="ORF">METZ01_LOCUS10988</name>
</gene>
<accession>A0A381NVD3</accession>
<keyword evidence="1" id="KW-1133">Transmembrane helix</keyword>
<feature type="non-terminal residue" evidence="2">
    <location>
        <position position="1"/>
    </location>
</feature>
<dbReference type="AlphaFoldDB" id="A0A381NVD3"/>
<proteinExistence type="predicted"/>
<keyword evidence="1" id="KW-0472">Membrane</keyword>
<evidence type="ECO:0000313" key="2">
    <source>
        <dbReference type="EMBL" id="SUZ58134.1"/>
    </source>
</evidence>
<name>A0A381NVD3_9ZZZZ</name>
<keyword evidence="1" id="KW-0812">Transmembrane</keyword>
<evidence type="ECO:0000256" key="1">
    <source>
        <dbReference type="SAM" id="Phobius"/>
    </source>
</evidence>
<feature type="transmembrane region" description="Helical" evidence="1">
    <location>
        <begin position="34"/>
        <end position="54"/>
    </location>
</feature>
<reference evidence="2" key="1">
    <citation type="submission" date="2018-05" db="EMBL/GenBank/DDBJ databases">
        <authorList>
            <person name="Lanie J.A."/>
            <person name="Ng W.-L."/>
            <person name="Kazmierczak K.M."/>
            <person name="Andrzejewski T.M."/>
            <person name="Davidsen T.M."/>
            <person name="Wayne K.J."/>
            <person name="Tettelin H."/>
            <person name="Glass J.I."/>
            <person name="Rusch D."/>
            <person name="Podicherti R."/>
            <person name="Tsui H.-C.T."/>
            <person name="Winkler M.E."/>
        </authorList>
    </citation>
    <scope>NUCLEOTIDE SEQUENCE</scope>
</reference>
<organism evidence="2">
    <name type="scientific">marine metagenome</name>
    <dbReference type="NCBI Taxonomy" id="408172"/>
    <lineage>
        <taxon>unclassified sequences</taxon>
        <taxon>metagenomes</taxon>
        <taxon>ecological metagenomes</taxon>
    </lineage>
</organism>
<dbReference type="EMBL" id="UINC01000599">
    <property type="protein sequence ID" value="SUZ58134.1"/>
    <property type="molecule type" value="Genomic_DNA"/>
</dbReference>